<dbReference type="InterPro" id="IPR002347">
    <property type="entry name" value="SDR_fam"/>
</dbReference>
<dbReference type="GO" id="GO:0016491">
    <property type="term" value="F:oxidoreductase activity"/>
    <property type="evidence" value="ECO:0007669"/>
    <property type="project" value="UniProtKB-KW"/>
</dbReference>
<comment type="similarity">
    <text evidence="1">Belongs to the short-chain dehydrogenases/reductases (SDR) family.</text>
</comment>
<dbReference type="EC" id="1.1.1.-" evidence="2"/>
<dbReference type="PRINTS" id="PR00080">
    <property type="entry name" value="SDRFAMILY"/>
</dbReference>
<sequence length="268" mass="27129">MSTADVSSKTLTDLISLAGRRAVVTGGARGLGKSIALRLAEAGADVVIGDIEEDLAVQTAGEIARRHGVRTLGCALDVTDSASICAVADRATTELGGLEIWVNNAGIFPSVPLLDMGDDLWDKVLDVNARGTFVGSREAARRMTGGGVIVNIASTAGFRGSAPGLAAYVSSKHAVRGLTRELALELAPLGIRVLGVAPSHVPTEGNIAAATAAGVPAEQLAQMALMMTGPIGRPGVPDDIARVALFCASDLSAFMTGSTLLADGGTTA</sequence>
<dbReference type="Pfam" id="PF13561">
    <property type="entry name" value="adh_short_C2"/>
    <property type="match status" value="1"/>
</dbReference>
<dbReference type="PANTHER" id="PTHR42760">
    <property type="entry name" value="SHORT-CHAIN DEHYDROGENASES/REDUCTASES FAMILY MEMBER"/>
    <property type="match status" value="1"/>
</dbReference>
<dbReference type="PRINTS" id="PR00081">
    <property type="entry name" value="GDHRDH"/>
</dbReference>
<accession>A0ABV8J6Q7</accession>
<evidence type="ECO:0000313" key="2">
    <source>
        <dbReference type="EMBL" id="MFC4071974.1"/>
    </source>
</evidence>
<evidence type="ECO:0000313" key="3">
    <source>
        <dbReference type="Proteomes" id="UP001595867"/>
    </source>
</evidence>
<dbReference type="RefSeq" id="WP_378072845.1">
    <property type="nucleotide sequence ID" value="NZ_JBHSBL010000029.1"/>
</dbReference>
<name>A0ABV8J6Q7_9ACTN</name>
<dbReference type="SUPFAM" id="SSF51735">
    <property type="entry name" value="NAD(P)-binding Rossmann-fold domains"/>
    <property type="match status" value="1"/>
</dbReference>
<proteinExistence type="inferred from homology"/>
<comment type="caution">
    <text evidence="2">The sequence shown here is derived from an EMBL/GenBank/DDBJ whole genome shotgun (WGS) entry which is preliminary data.</text>
</comment>
<dbReference type="Gene3D" id="3.40.50.720">
    <property type="entry name" value="NAD(P)-binding Rossmann-like Domain"/>
    <property type="match status" value="1"/>
</dbReference>
<dbReference type="Proteomes" id="UP001595867">
    <property type="component" value="Unassembled WGS sequence"/>
</dbReference>
<organism evidence="2 3">
    <name type="scientific">Actinoplanes subglobosus</name>
    <dbReference type="NCBI Taxonomy" id="1547892"/>
    <lineage>
        <taxon>Bacteria</taxon>
        <taxon>Bacillati</taxon>
        <taxon>Actinomycetota</taxon>
        <taxon>Actinomycetes</taxon>
        <taxon>Micromonosporales</taxon>
        <taxon>Micromonosporaceae</taxon>
        <taxon>Actinoplanes</taxon>
    </lineage>
</organism>
<protein>
    <submittedName>
        <fullName evidence="2">SDR family NAD(P)-dependent oxidoreductase</fullName>
        <ecNumber evidence="2">1.1.1.-</ecNumber>
    </submittedName>
</protein>
<dbReference type="InterPro" id="IPR036291">
    <property type="entry name" value="NAD(P)-bd_dom_sf"/>
</dbReference>
<keyword evidence="2" id="KW-0560">Oxidoreductase</keyword>
<keyword evidence="3" id="KW-1185">Reference proteome</keyword>
<reference evidence="3" key="1">
    <citation type="journal article" date="2019" name="Int. J. Syst. Evol. Microbiol.">
        <title>The Global Catalogue of Microorganisms (GCM) 10K type strain sequencing project: providing services to taxonomists for standard genome sequencing and annotation.</title>
        <authorList>
            <consortium name="The Broad Institute Genomics Platform"/>
            <consortium name="The Broad Institute Genome Sequencing Center for Infectious Disease"/>
            <person name="Wu L."/>
            <person name="Ma J."/>
        </authorList>
    </citation>
    <scope>NUCLEOTIDE SEQUENCE [LARGE SCALE GENOMIC DNA]</scope>
    <source>
        <strain evidence="3">TBRC 5832</strain>
    </source>
</reference>
<dbReference type="CDD" id="cd05233">
    <property type="entry name" value="SDR_c"/>
    <property type="match status" value="1"/>
</dbReference>
<dbReference type="EMBL" id="JBHSBL010000029">
    <property type="protein sequence ID" value="MFC4071974.1"/>
    <property type="molecule type" value="Genomic_DNA"/>
</dbReference>
<gene>
    <name evidence="2" type="ORF">ACFO0C_44170</name>
</gene>
<evidence type="ECO:0000256" key="1">
    <source>
        <dbReference type="ARBA" id="ARBA00006484"/>
    </source>
</evidence>